<evidence type="ECO:0000256" key="1">
    <source>
        <dbReference type="ARBA" id="ARBA00022679"/>
    </source>
</evidence>
<name>X1QSU7_9ZZZZ</name>
<evidence type="ECO:0000256" key="2">
    <source>
        <dbReference type="ARBA" id="ARBA00022741"/>
    </source>
</evidence>
<dbReference type="InterPro" id="IPR020568">
    <property type="entry name" value="Ribosomal_Su5_D2-typ_SF"/>
</dbReference>
<dbReference type="GO" id="GO:0050515">
    <property type="term" value="F:4-(cytidine 5'-diphospho)-2-C-methyl-D-erythritol kinase activity"/>
    <property type="evidence" value="ECO:0007669"/>
    <property type="project" value="InterPro"/>
</dbReference>
<dbReference type="NCBIfam" id="TIGR00154">
    <property type="entry name" value="ispE"/>
    <property type="match status" value="1"/>
</dbReference>
<dbReference type="Pfam" id="PF00288">
    <property type="entry name" value="GHMP_kinases_N"/>
    <property type="match status" value="1"/>
</dbReference>
<organism evidence="6">
    <name type="scientific">marine sediment metagenome</name>
    <dbReference type="NCBI Taxonomy" id="412755"/>
    <lineage>
        <taxon>unclassified sequences</taxon>
        <taxon>metagenomes</taxon>
        <taxon>ecological metagenomes</taxon>
    </lineage>
</organism>
<reference evidence="6" key="1">
    <citation type="journal article" date="2014" name="Front. Microbiol.">
        <title>High frequency of phylogenetically diverse reductive dehalogenase-homologous genes in deep subseafloor sedimentary metagenomes.</title>
        <authorList>
            <person name="Kawai M."/>
            <person name="Futagami T."/>
            <person name="Toyoda A."/>
            <person name="Takaki Y."/>
            <person name="Nishi S."/>
            <person name="Hori S."/>
            <person name="Arai W."/>
            <person name="Tsubouchi T."/>
            <person name="Morono Y."/>
            <person name="Uchiyama I."/>
            <person name="Ito T."/>
            <person name="Fujiyama A."/>
            <person name="Inagaki F."/>
            <person name="Takami H."/>
        </authorList>
    </citation>
    <scope>NUCLEOTIDE SEQUENCE</scope>
    <source>
        <strain evidence="6">Expedition CK06-06</strain>
    </source>
</reference>
<dbReference type="PANTHER" id="PTHR43527:SF2">
    <property type="entry name" value="4-DIPHOSPHOCYTIDYL-2-C-METHYL-D-ERYTHRITOL KINASE, CHLOROPLASTIC"/>
    <property type="match status" value="1"/>
</dbReference>
<evidence type="ECO:0000259" key="5">
    <source>
        <dbReference type="Pfam" id="PF00288"/>
    </source>
</evidence>
<dbReference type="PANTHER" id="PTHR43527">
    <property type="entry name" value="4-DIPHOSPHOCYTIDYL-2-C-METHYL-D-ERYTHRITOL KINASE, CHLOROPLASTIC"/>
    <property type="match status" value="1"/>
</dbReference>
<evidence type="ECO:0000256" key="4">
    <source>
        <dbReference type="ARBA" id="ARBA00022840"/>
    </source>
</evidence>
<accession>X1QSU7</accession>
<dbReference type="InterPro" id="IPR014721">
    <property type="entry name" value="Ribsml_uS5_D2-typ_fold_subgr"/>
</dbReference>
<evidence type="ECO:0000313" key="6">
    <source>
        <dbReference type="EMBL" id="GAI71338.1"/>
    </source>
</evidence>
<comment type="caution">
    <text evidence="6">The sequence shown here is derived from an EMBL/GenBank/DDBJ whole genome shotgun (WGS) entry which is preliminary data.</text>
</comment>
<keyword evidence="4" id="KW-0067">ATP-binding</keyword>
<proteinExistence type="inferred from homology"/>
<protein>
    <recommendedName>
        <fullName evidence="5">GHMP kinase N-terminal domain-containing protein</fullName>
    </recommendedName>
</protein>
<dbReference type="EMBL" id="BARW01000963">
    <property type="protein sequence ID" value="GAI71338.1"/>
    <property type="molecule type" value="Genomic_DNA"/>
</dbReference>
<dbReference type="Gene3D" id="3.30.230.10">
    <property type="match status" value="1"/>
</dbReference>
<feature type="domain" description="GHMP kinase N-terminal" evidence="5">
    <location>
        <begin position="61"/>
        <end position="138"/>
    </location>
</feature>
<keyword evidence="3" id="KW-0418">Kinase</keyword>
<keyword evidence="1" id="KW-0808">Transferase</keyword>
<dbReference type="GO" id="GO:0016114">
    <property type="term" value="P:terpenoid biosynthetic process"/>
    <property type="evidence" value="ECO:0007669"/>
    <property type="project" value="InterPro"/>
</dbReference>
<feature type="non-terminal residue" evidence="6">
    <location>
        <position position="255"/>
    </location>
</feature>
<dbReference type="InterPro" id="IPR006204">
    <property type="entry name" value="GHMP_kinase_N_dom"/>
</dbReference>
<keyword evidence="2" id="KW-0547">Nucleotide-binding</keyword>
<gene>
    <name evidence="6" type="ORF">S12H4_03437</name>
</gene>
<dbReference type="GO" id="GO:0005524">
    <property type="term" value="F:ATP binding"/>
    <property type="evidence" value="ECO:0007669"/>
    <property type="project" value="UniProtKB-KW"/>
</dbReference>
<dbReference type="SUPFAM" id="SSF54211">
    <property type="entry name" value="Ribosomal protein S5 domain 2-like"/>
    <property type="match status" value="1"/>
</dbReference>
<dbReference type="AlphaFoldDB" id="X1QSU7"/>
<dbReference type="HAMAP" id="MF_00061">
    <property type="entry name" value="IspE"/>
    <property type="match status" value="1"/>
</dbReference>
<sequence>MIIKAPAKINLEFEILGKRKDGYHEIRTVMQTIDLCDYLTVQKSEGFSLTGTLVAPPRETTIYKAVSMMEETFGQAFRISVHMDKTIPVMSGMGGGSSDAAAVIFAINELYELKLSKDEMKGLASSVGADVPFFIEGGRCLCEGFGEKITPLPDEEEPGYYIIFRPHKRIATKQAYMDYDRVGQSFAEAARIKAPQLERIFEMFPDAVVSGKGPTTPIGNGVDITKDMHNAGFIPCDNIKNAGTKNWSYISCCHY</sequence>
<evidence type="ECO:0000256" key="3">
    <source>
        <dbReference type="ARBA" id="ARBA00022777"/>
    </source>
</evidence>
<dbReference type="InterPro" id="IPR004424">
    <property type="entry name" value="IspE"/>
</dbReference>